<dbReference type="RefSeq" id="WP_016919147.1">
    <property type="nucleotide sequence ID" value="NZ_CP044332.1"/>
</dbReference>
<reference evidence="5 6" key="1">
    <citation type="submission" date="2019-09" db="EMBL/GenBank/DDBJ databases">
        <title>Isolation and complete genome sequencing of Methylocystis species.</title>
        <authorList>
            <person name="Rumah B.L."/>
            <person name="Stead C.E."/>
            <person name="Stevens B.C."/>
            <person name="Minton N.P."/>
            <person name="Grosse-Honebrink A."/>
            <person name="Zhang Y."/>
        </authorList>
    </citation>
    <scope>NUCLEOTIDE SEQUENCE [LARGE SCALE GENOMIC DNA]</scope>
    <source>
        <strain evidence="5 6">BRCS2</strain>
        <plasmid evidence="5 6">unnamed1</plasmid>
    </source>
</reference>
<dbReference type="EMBL" id="CP044332">
    <property type="protein sequence ID" value="QGM99857.1"/>
    <property type="molecule type" value="Genomic_DNA"/>
</dbReference>
<dbReference type="PANTHER" id="PTHR34298">
    <property type="entry name" value="SEGREGATION AND CONDENSATION PROTEIN B"/>
    <property type="match status" value="1"/>
</dbReference>
<keyword evidence="2" id="KW-0132">Cell division</keyword>
<dbReference type="SUPFAM" id="SSF46785">
    <property type="entry name" value="Winged helix' DNA-binding domain"/>
    <property type="match status" value="1"/>
</dbReference>
<evidence type="ECO:0000313" key="6">
    <source>
        <dbReference type="Proteomes" id="UP000422569"/>
    </source>
</evidence>
<sequence length="115" mass="12449">MAPPALTQTEMLALAGIAYLQPATRAALSRLAGREINRDVLGALKRHGLIAAALRAPEPGAPPAWVTTGRFLEAFGLGSLRELPELERFQDDGINFEIDNVLDPRWNVDSADSDE</sequence>
<dbReference type="Pfam" id="PF04079">
    <property type="entry name" value="SMC_ScpB"/>
    <property type="match status" value="1"/>
</dbReference>
<evidence type="ECO:0000313" key="5">
    <source>
        <dbReference type="EMBL" id="QGM99857.1"/>
    </source>
</evidence>
<keyword evidence="3" id="KW-0159">Chromosome partition</keyword>
<keyword evidence="5" id="KW-0614">Plasmid</keyword>
<evidence type="ECO:0000256" key="4">
    <source>
        <dbReference type="ARBA" id="ARBA00023306"/>
    </source>
</evidence>
<dbReference type="Gene3D" id="1.10.10.10">
    <property type="entry name" value="Winged helix-like DNA-binding domain superfamily/Winged helix DNA-binding domain"/>
    <property type="match status" value="1"/>
</dbReference>
<keyword evidence="4" id="KW-0131">Cell cycle</keyword>
<gene>
    <name evidence="5" type="ORF">F7D14_19815</name>
</gene>
<organism evidence="5 6">
    <name type="scientific">Methylocystis parvus</name>
    <dbReference type="NCBI Taxonomy" id="134"/>
    <lineage>
        <taxon>Bacteria</taxon>
        <taxon>Pseudomonadati</taxon>
        <taxon>Pseudomonadota</taxon>
        <taxon>Alphaproteobacteria</taxon>
        <taxon>Hyphomicrobiales</taxon>
        <taxon>Methylocystaceae</taxon>
        <taxon>Methylocystis</taxon>
    </lineage>
</organism>
<geneLocation type="plasmid" evidence="5">
    <name>unnamed1</name>
</geneLocation>
<accession>A0A6B8M4B3</accession>
<evidence type="ECO:0000256" key="3">
    <source>
        <dbReference type="ARBA" id="ARBA00022829"/>
    </source>
</evidence>
<dbReference type="InterPro" id="IPR036388">
    <property type="entry name" value="WH-like_DNA-bd_sf"/>
</dbReference>
<proteinExistence type="predicted"/>
<evidence type="ECO:0000256" key="2">
    <source>
        <dbReference type="ARBA" id="ARBA00022618"/>
    </source>
</evidence>
<dbReference type="InterPro" id="IPR036390">
    <property type="entry name" value="WH_DNA-bd_sf"/>
</dbReference>
<dbReference type="Proteomes" id="UP000422569">
    <property type="component" value="Plasmid unnamed1"/>
</dbReference>
<keyword evidence="6" id="KW-1185">Reference proteome</keyword>
<dbReference type="PANTHER" id="PTHR34298:SF2">
    <property type="entry name" value="SEGREGATION AND CONDENSATION PROTEIN B"/>
    <property type="match status" value="1"/>
</dbReference>
<dbReference type="InterPro" id="IPR005234">
    <property type="entry name" value="ScpB_csome_segregation"/>
</dbReference>
<dbReference type="GO" id="GO:0051304">
    <property type="term" value="P:chromosome separation"/>
    <property type="evidence" value="ECO:0007669"/>
    <property type="project" value="InterPro"/>
</dbReference>
<name>A0A6B8M4B3_9HYPH</name>
<dbReference type="AlphaFoldDB" id="A0A6B8M4B3"/>
<dbReference type="KEGG" id="mpar:F7D14_19815"/>
<keyword evidence="1" id="KW-0963">Cytoplasm</keyword>
<protein>
    <submittedName>
        <fullName evidence="5">SMC-Scp complex subunit ScpB</fullName>
    </submittedName>
</protein>
<evidence type="ECO:0000256" key="1">
    <source>
        <dbReference type="ARBA" id="ARBA00022490"/>
    </source>
</evidence>
<dbReference type="GO" id="GO:0051301">
    <property type="term" value="P:cell division"/>
    <property type="evidence" value="ECO:0007669"/>
    <property type="project" value="UniProtKB-KW"/>
</dbReference>